<reference evidence="1 2" key="1">
    <citation type="submission" date="2018-09" db="EMBL/GenBank/DDBJ databases">
        <title>Metagenome Assembled Genomes from an Advanced Water Purification Facility.</title>
        <authorList>
            <person name="Stamps B.W."/>
            <person name="Spear J.R."/>
        </authorList>
    </citation>
    <scope>NUCLEOTIDE SEQUENCE [LARGE SCALE GENOMIC DNA]</scope>
    <source>
        <strain evidence="1">Bin_29_2</strain>
    </source>
</reference>
<sequence>MSDTLSVQRHLDGLHTAEWMLAASLDAARQARAARCAAINSLRDDGLTYRHIAADAGMSPSAIWHIVHGSAS</sequence>
<name>A0A5C7Y235_9MYCO</name>
<dbReference type="AlphaFoldDB" id="A0A5C7Y235"/>
<accession>A0A5C7Y235</accession>
<evidence type="ECO:0000313" key="2">
    <source>
        <dbReference type="Proteomes" id="UP000321797"/>
    </source>
</evidence>
<comment type="caution">
    <text evidence="1">The sequence shown here is derived from an EMBL/GenBank/DDBJ whole genome shotgun (WGS) entry which is preliminary data.</text>
</comment>
<dbReference type="EMBL" id="SSGD01000061">
    <property type="protein sequence ID" value="TXI55929.1"/>
    <property type="molecule type" value="Genomic_DNA"/>
</dbReference>
<gene>
    <name evidence="1" type="ORF">E6Q54_11930</name>
</gene>
<organism evidence="1 2">
    <name type="scientific">Mycolicibacter arupensis</name>
    <dbReference type="NCBI Taxonomy" id="342002"/>
    <lineage>
        <taxon>Bacteria</taxon>
        <taxon>Bacillati</taxon>
        <taxon>Actinomycetota</taxon>
        <taxon>Actinomycetes</taxon>
        <taxon>Mycobacteriales</taxon>
        <taxon>Mycobacteriaceae</taxon>
        <taxon>Mycolicibacter</taxon>
    </lineage>
</organism>
<protein>
    <submittedName>
        <fullName evidence="1">Uncharacterized protein</fullName>
    </submittedName>
</protein>
<dbReference type="Proteomes" id="UP000321797">
    <property type="component" value="Unassembled WGS sequence"/>
</dbReference>
<proteinExistence type="predicted"/>
<dbReference type="RefSeq" id="WP_276760797.1">
    <property type="nucleotide sequence ID" value="NZ_SSGD01000061.1"/>
</dbReference>
<evidence type="ECO:0000313" key="1">
    <source>
        <dbReference type="EMBL" id="TXI55929.1"/>
    </source>
</evidence>